<gene>
    <name evidence="4" type="ORF">A3C25_01485</name>
</gene>
<feature type="domain" description="FAD/NAD(P)-binding" evidence="3">
    <location>
        <begin position="2"/>
        <end position="296"/>
    </location>
</feature>
<evidence type="ECO:0000256" key="2">
    <source>
        <dbReference type="ARBA" id="ARBA00023002"/>
    </source>
</evidence>
<proteinExistence type="predicted"/>
<evidence type="ECO:0000313" key="5">
    <source>
        <dbReference type="Proteomes" id="UP000177913"/>
    </source>
</evidence>
<dbReference type="EMBL" id="MFZO01000031">
    <property type="protein sequence ID" value="OGK24631.1"/>
    <property type="molecule type" value="Genomic_DNA"/>
</dbReference>
<sequence>MYDLIVIGAGPAGFTASIYASCFGLKNLVIGKMIGGQLSYAPDILNYPGFEEISGVELTEKMLNQAKKRGGEIVMDMVYEISKIEGGFHLKTQDGKEFDARTIILATGVERRKLNVPGEIEYTNKGIQYCATCGRFDYLQSVAAVVGGANAACQTAAQVAHSAKKVYIVYRSSELRCDEIWKKHMVEHPNIEMIYNANVVEILGDGQKLTKIKISIKDPSASSLQTKELAIDRLFIEIGGVPGTALLIPLGVKMDPGGFISVDEKLSTSVAGVFAAGDVVGHRYSIEQITSAVGSGARAASYVFSFLKQQIAPTLWGSSQIKRN</sequence>
<name>A0A1F7H061_9BACT</name>
<keyword evidence="2" id="KW-0560">Oxidoreductase</keyword>
<evidence type="ECO:0000256" key="1">
    <source>
        <dbReference type="ARBA" id="ARBA00022630"/>
    </source>
</evidence>
<dbReference type="SUPFAM" id="SSF51905">
    <property type="entry name" value="FAD/NAD(P)-binding domain"/>
    <property type="match status" value="1"/>
</dbReference>
<evidence type="ECO:0000259" key="3">
    <source>
        <dbReference type="Pfam" id="PF07992"/>
    </source>
</evidence>
<dbReference type="AlphaFoldDB" id="A0A1F7H061"/>
<dbReference type="Proteomes" id="UP000177913">
    <property type="component" value="Unassembled WGS sequence"/>
</dbReference>
<dbReference type="PRINTS" id="PR00368">
    <property type="entry name" value="FADPNR"/>
</dbReference>
<dbReference type="InterPro" id="IPR050097">
    <property type="entry name" value="Ferredoxin-NADP_redctase_2"/>
</dbReference>
<keyword evidence="1" id="KW-0285">Flavoprotein</keyword>
<dbReference type="GO" id="GO:0016491">
    <property type="term" value="F:oxidoreductase activity"/>
    <property type="evidence" value="ECO:0007669"/>
    <property type="project" value="UniProtKB-KW"/>
</dbReference>
<dbReference type="Pfam" id="PF07992">
    <property type="entry name" value="Pyr_redox_2"/>
    <property type="match status" value="1"/>
</dbReference>
<dbReference type="PRINTS" id="PR00469">
    <property type="entry name" value="PNDRDTASEII"/>
</dbReference>
<dbReference type="InterPro" id="IPR036188">
    <property type="entry name" value="FAD/NAD-bd_sf"/>
</dbReference>
<organism evidence="4 5">
    <name type="scientific">Candidatus Roizmanbacteria bacterium RIFCSPHIGHO2_02_FULL_38_11</name>
    <dbReference type="NCBI Taxonomy" id="1802039"/>
    <lineage>
        <taxon>Bacteria</taxon>
        <taxon>Candidatus Roizmaniibacteriota</taxon>
    </lineage>
</organism>
<protein>
    <recommendedName>
        <fullName evidence="3">FAD/NAD(P)-binding domain-containing protein</fullName>
    </recommendedName>
</protein>
<accession>A0A1F7H061</accession>
<comment type="caution">
    <text evidence="4">The sequence shown here is derived from an EMBL/GenBank/DDBJ whole genome shotgun (WGS) entry which is preliminary data.</text>
</comment>
<dbReference type="InterPro" id="IPR023753">
    <property type="entry name" value="FAD/NAD-binding_dom"/>
</dbReference>
<dbReference type="PANTHER" id="PTHR48105">
    <property type="entry name" value="THIOREDOXIN REDUCTASE 1-RELATED-RELATED"/>
    <property type="match status" value="1"/>
</dbReference>
<dbReference type="Gene3D" id="3.50.50.60">
    <property type="entry name" value="FAD/NAD(P)-binding domain"/>
    <property type="match status" value="2"/>
</dbReference>
<evidence type="ECO:0000313" key="4">
    <source>
        <dbReference type="EMBL" id="OGK24631.1"/>
    </source>
</evidence>
<reference evidence="4 5" key="1">
    <citation type="journal article" date="2016" name="Nat. Commun.">
        <title>Thousands of microbial genomes shed light on interconnected biogeochemical processes in an aquifer system.</title>
        <authorList>
            <person name="Anantharaman K."/>
            <person name="Brown C.T."/>
            <person name="Hug L.A."/>
            <person name="Sharon I."/>
            <person name="Castelle C.J."/>
            <person name="Probst A.J."/>
            <person name="Thomas B.C."/>
            <person name="Singh A."/>
            <person name="Wilkins M.J."/>
            <person name="Karaoz U."/>
            <person name="Brodie E.L."/>
            <person name="Williams K.H."/>
            <person name="Hubbard S.S."/>
            <person name="Banfield J.F."/>
        </authorList>
    </citation>
    <scope>NUCLEOTIDE SEQUENCE [LARGE SCALE GENOMIC DNA]</scope>
</reference>